<comment type="caution">
    <text evidence="5">The sequence shown here is derived from an EMBL/GenBank/DDBJ whole genome shotgun (WGS) entry which is preliminary data.</text>
</comment>
<evidence type="ECO:0000313" key="5">
    <source>
        <dbReference type="EMBL" id="CDO69478.1"/>
    </source>
</evidence>
<dbReference type="STRING" id="5643.A0A060SAQ6"/>
<dbReference type="InterPro" id="IPR019775">
    <property type="entry name" value="WD40_repeat_CS"/>
</dbReference>
<organism evidence="5 6">
    <name type="scientific">Pycnoporus cinnabarinus</name>
    <name type="common">Cinnabar-red polypore</name>
    <name type="synonym">Trametes cinnabarina</name>
    <dbReference type="NCBI Taxonomy" id="5643"/>
    <lineage>
        <taxon>Eukaryota</taxon>
        <taxon>Fungi</taxon>
        <taxon>Dikarya</taxon>
        <taxon>Basidiomycota</taxon>
        <taxon>Agaricomycotina</taxon>
        <taxon>Agaricomycetes</taxon>
        <taxon>Polyporales</taxon>
        <taxon>Polyporaceae</taxon>
        <taxon>Trametes</taxon>
    </lineage>
</organism>
<evidence type="ECO:0000256" key="2">
    <source>
        <dbReference type="ARBA" id="ARBA00022737"/>
    </source>
</evidence>
<protein>
    <recommendedName>
        <fullName evidence="7">Anaphase-promoting complex subunit 4 WD40 domain-containing protein</fullName>
    </recommendedName>
</protein>
<dbReference type="AlphaFoldDB" id="A0A060SAQ6"/>
<gene>
    <name evidence="5" type="ORF">BN946_scf184817.g38</name>
</gene>
<name>A0A060SAQ6_PYCCI</name>
<dbReference type="Pfam" id="PF00400">
    <property type="entry name" value="WD40"/>
    <property type="match status" value="5"/>
</dbReference>
<dbReference type="PANTHER" id="PTHR19848">
    <property type="entry name" value="WD40 REPEAT PROTEIN"/>
    <property type="match status" value="1"/>
</dbReference>
<dbReference type="PROSITE" id="PS00678">
    <property type="entry name" value="WD_REPEATS_1"/>
    <property type="match status" value="1"/>
</dbReference>
<evidence type="ECO:0008006" key="7">
    <source>
        <dbReference type="Google" id="ProtNLM"/>
    </source>
</evidence>
<evidence type="ECO:0000256" key="4">
    <source>
        <dbReference type="SAM" id="MobiDB-lite"/>
    </source>
</evidence>
<feature type="repeat" description="WD" evidence="3">
    <location>
        <begin position="185"/>
        <end position="216"/>
    </location>
</feature>
<evidence type="ECO:0000256" key="1">
    <source>
        <dbReference type="ARBA" id="ARBA00022574"/>
    </source>
</evidence>
<evidence type="ECO:0000313" key="6">
    <source>
        <dbReference type="Proteomes" id="UP000029665"/>
    </source>
</evidence>
<dbReference type="PANTHER" id="PTHR19848:SF8">
    <property type="entry name" value="F-BOX AND WD REPEAT DOMAIN CONTAINING 7"/>
    <property type="match status" value="1"/>
</dbReference>
<keyword evidence="6" id="KW-1185">Reference proteome</keyword>
<dbReference type="EMBL" id="CCBP010000044">
    <property type="protein sequence ID" value="CDO69478.1"/>
    <property type="molecule type" value="Genomic_DNA"/>
</dbReference>
<feature type="region of interest" description="Disordered" evidence="4">
    <location>
        <begin position="416"/>
        <end position="450"/>
    </location>
</feature>
<dbReference type="SUPFAM" id="SSF50978">
    <property type="entry name" value="WD40 repeat-like"/>
    <property type="match status" value="1"/>
</dbReference>
<dbReference type="CDD" id="cd00200">
    <property type="entry name" value="WD40"/>
    <property type="match status" value="1"/>
</dbReference>
<dbReference type="Proteomes" id="UP000029665">
    <property type="component" value="Unassembled WGS sequence"/>
</dbReference>
<feature type="repeat" description="WD" evidence="3">
    <location>
        <begin position="351"/>
        <end position="392"/>
    </location>
</feature>
<proteinExistence type="predicted"/>
<accession>A0A060SAQ6</accession>
<feature type="repeat" description="WD" evidence="3">
    <location>
        <begin position="267"/>
        <end position="308"/>
    </location>
</feature>
<evidence type="ECO:0000256" key="3">
    <source>
        <dbReference type="PROSITE-ProRule" id="PRU00221"/>
    </source>
</evidence>
<dbReference type="HOGENOM" id="CLU_608506_0_0_1"/>
<feature type="compositionally biased region" description="Basic and acidic residues" evidence="4">
    <location>
        <begin position="441"/>
        <end position="450"/>
    </location>
</feature>
<keyword evidence="2" id="KW-0677">Repeat</keyword>
<dbReference type="SMART" id="SM00320">
    <property type="entry name" value="WD40"/>
    <property type="match status" value="6"/>
</dbReference>
<keyword evidence="1 3" id="KW-0853">WD repeat</keyword>
<dbReference type="InterPro" id="IPR001680">
    <property type="entry name" value="WD40_rpt"/>
</dbReference>
<dbReference type="Gene3D" id="2.130.10.10">
    <property type="entry name" value="YVTN repeat-like/Quinoprotein amine dehydrogenase"/>
    <property type="match status" value="2"/>
</dbReference>
<reference evidence="5" key="1">
    <citation type="submission" date="2014-01" db="EMBL/GenBank/DDBJ databases">
        <title>The genome of the white-rot fungus Pycnoporus cinnabarinus: a basidiomycete model with a versatile arsenal for lignocellulosic biomass breakdown.</title>
        <authorList>
            <person name="Levasseur A."/>
            <person name="Lomascolo A."/>
            <person name="Ruiz-Duenas F.J."/>
            <person name="Uzan E."/>
            <person name="Piumi F."/>
            <person name="Kues U."/>
            <person name="Ram A.F.J."/>
            <person name="Murat C."/>
            <person name="Haon M."/>
            <person name="Benoit I."/>
            <person name="Arfi Y."/>
            <person name="Chevret D."/>
            <person name="Drula E."/>
            <person name="Kwon M.J."/>
            <person name="Gouret P."/>
            <person name="Lesage-Meessen L."/>
            <person name="Lombard V."/>
            <person name="Mariette J."/>
            <person name="Noirot C."/>
            <person name="Park J."/>
            <person name="Patyshakuliyeva A."/>
            <person name="Wieneger R.A.B."/>
            <person name="Wosten H.A.B."/>
            <person name="Martin F."/>
            <person name="Coutinho P.M."/>
            <person name="de Vries R."/>
            <person name="Martinez A.T."/>
            <person name="Klopp C."/>
            <person name="Pontarotti P."/>
            <person name="Henrissat B."/>
            <person name="Record E."/>
        </authorList>
    </citation>
    <scope>NUCLEOTIDE SEQUENCE [LARGE SCALE GENOMIC DNA]</scope>
    <source>
        <strain evidence="5">BRFM137</strain>
    </source>
</reference>
<dbReference type="InterPro" id="IPR036322">
    <property type="entry name" value="WD40_repeat_dom_sf"/>
</dbReference>
<sequence>MVTEKLPKAGRLSQAWHRIGIAEHPGYAVNIKFKRLLQDVINTFFTVIDNTDDGEWRAGGHVVFIRYYKVKRRLWFKHVTRAAAGRDERELLSDSSEGYDSLQYSEYYGRADEIGGDGVDITSGGPPDVEGQEFHKDITAALREKNPPIVFVDAGVAALACIEWDETADDGAIVDIERQHAVIWIKFSPDDRRLLTGACDRRALIWNVENINNVTVATVLNGHTASVKGAHYSADGRRASSTQWTQTSPGDYNAKIWDAETGELRHTLEHSGVIWDIAWNAKSLRVVTGSDDKHCKIWSAEWGELLVDMRQHPEPVWRIAVSPNGNRVMSASTHCTIFLCDSWTGEIQHTFEGADPVMEAVAYFPDGSYLAACGKGGEVLVWNTHTGEALPAMRGHTDRATVVQFSLDSLRLASGSDDGLDSARAGPVDKEEYSAAVPIQDVKEGWSEEA</sequence>
<dbReference type="OrthoDB" id="538223at2759"/>
<dbReference type="InterPro" id="IPR015943">
    <property type="entry name" value="WD40/YVTN_repeat-like_dom_sf"/>
</dbReference>
<dbReference type="PROSITE" id="PS50082">
    <property type="entry name" value="WD_REPEATS_2"/>
    <property type="match status" value="3"/>
</dbReference>